<feature type="non-terminal residue" evidence="1">
    <location>
        <position position="1"/>
    </location>
</feature>
<protein>
    <submittedName>
        <fullName evidence="1">Uncharacterized protein</fullName>
    </submittedName>
</protein>
<reference evidence="1 2" key="1">
    <citation type="submission" date="2018-04" db="EMBL/GenBank/DDBJ databases">
        <title>Genomic Encyclopedia of Type Strains, Phase IV (KMG-IV): sequencing the most valuable type-strain genomes for metagenomic binning, comparative biology and taxonomic classification.</title>
        <authorList>
            <person name="Goeker M."/>
        </authorList>
    </citation>
    <scope>NUCLEOTIDE SEQUENCE [LARGE SCALE GENOMIC DNA]</scope>
    <source>
        <strain evidence="1 2">DSM 26588</strain>
    </source>
</reference>
<organism evidence="1 2">
    <name type="scientific">Intestinimonas butyriciproducens</name>
    <dbReference type="NCBI Taxonomy" id="1297617"/>
    <lineage>
        <taxon>Bacteria</taxon>
        <taxon>Bacillati</taxon>
        <taxon>Bacillota</taxon>
        <taxon>Clostridia</taxon>
        <taxon>Eubacteriales</taxon>
        <taxon>Intestinimonas</taxon>
    </lineage>
</organism>
<proteinExistence type="predicted"/>
<comment type="caution">
    <text evidence="1">The sequence shown here is derived from an EMBL/GenBank/DDBJ whole genome shotgun (WGS) entry which is preliminary data.</text>
</comment>
<sequence>ILMTAEELAELEAMGQAQPPISPTEAERLSALEAAMLELMMGGTGDV</sequence>
<gene>
    <name evidence="1" type="ORF">C7373_1301</name>
</gene>
<dbReference type="EMBL" id="QEKK01000030">
    <property type="protein sequence ID" value="PVY45085.1"/>
    <property type="molecule type" value="Genomic_DNA"/>
</dbReference>
<name>A0A2U1B8U9_9FIRM</name>
<evidence type="ECO:0000313" key="1">
    <source>
        <dbReference type="EMBL" id="PVY45085.1"/>
    </source>
</evidence>
<evidence type="ECO:0000313" key="2">
    <source>
        <dbReference type="Proteomes" id="UP000245778"/>
    </source>
</evidence>
<accession>A0A2U1B8U9</accession>
<dbReference type="AlphaFoldDB" id="A0A2U1B8U9"/>
<dbReference type="Proteomes" id="UP000245778">
    <property type="component" value="Unassembled WGS sequence"/>
</dbReference>